<dbReference type="InterPro" id="IPR053198">
    <property type="entry name" value="Gynoecium_Dev_Regulator"/>
</dbReference>
<evidence type="ECO:0000256" key="1">
    <source>
        <dbReference type="SAM" id="MobiDB-lite"/>
    </source>
</evidence>
<comment type="caution">
    <text evidence="2">The sequence shown here is derived from an EMBL/GenBank/DDBJ whole genome shotgun (WGS) entry which is preliminary data.</text>
</comment>
<sequence>MVEEYDRLNTASGSKPGRLRLFLFPKSSSIKQLLVERSSTKSEDWFLDALNGKASNISGGVSDRGFSESSSVNCLLGLEDDFVGKEAVGGKDVEVQIETFPYAGNHLVIWVYLEFSVDDRPVKAHNEENQKVGELGIEEQIQRINFGVGGNVKQEEVGGFVATSVVAKTVVSAVPVIVGEEYVNWIFSEDEISDRGGNRETEQAEQQQVQIQL</sequence>
<gene>
    <name evidence="2" type="ORF">OLEA9_A000939</name>
</gene>
<dbReference type="PANTHER" id="PTHR31066">
    <property type="entry name" value="OS05G0427100 PROTEIN-RELATED"/>
    <property type="match status" value="1"/>
</dbReference>
<feature type="region of interest" description="Disordered" evidence="1">
    <location>
        <begin position="194"/>
        <end position="213"/>
    </location>
</feature>
<dbReference type="Gramene" id="OE9A000939T1">
    <property type="protein sequence ID" value="OE9A000939C1"/>
    <property type="gene ID" value="OE9A000939"/>
</dbReference>
<dbReference type="EMBL" id="CACTIH010000073">
    <property type="protein sequence ID" value="CAA2949613.1"/>
    <property type="molecule type" value="Genomic_DNA"/>
</dbReference>
<reference evidence="2 3" key="1">
    <citation type="submission" date="2019-12" db="EMBL/GenBank/DDBJ databases">
        <authorList>
            <person name="Alioto T."/>
            <person name="Alioto T."/>
            <person name="Gomez Garrido J."/>
        </authorList>
    </citation>
    <scope>NUCLEOTIDE SEQUENCE [LARGE SCALE GENOMIC DNA]</scope>
</reference>
<protein>
    <submittedName>
        <fullName evidence="2">Uncharacterized protein</fullName>
    </submittedName>
</protein>
<dbReference type="Proteomes" id="UP000594638">
    <property type="component" value="Unassembled WGS sequence"/>
</dbReference>
<accession>A0A8S0PHM6</accession>
<keyword evidence="3" id="KW-1185">Reference proteome</keyword>
<dbReference type="AlphaFoldDB" id="A0A8S0PHM6"/>
<evidence type="ECO:0000313" key="3">
    <source>
        <dbReference type="Proteomes" id="UP000594638"/>
    </source>
</evidence>
<proteinExistence type="predicted"/>
<dbReference type="PANTHER" id="PTHR31066:SF27">
    <property type="entry name" value="EXPRESSED PROTEIN"/>
    <property type="match status" value="1"/>
</dbReference>
<dbReference type="OrthoDB" id="774308at2759"/>
<evidence type="ECO:0000313" key="2">
    <source>
        <dbReference type="EMBL" id="CAA2949613.1"/>
    </source>
</evidence>
<organism evidence="2 3">
    <name type="scientific">Olea europaea subsp. europaea</name>
    <dbReference type="NCBI Taxonomy" id="158383"/>
    <lineage>
        <taxon>Eukaryota</taxon>
        <taxon>Viridiplantae</taxon>
        <taxon>Streptophyta</taxon>
        <taxon>Embryophyta</taxon>
        <taxon>Tracheophyta</taxon>
        <taxon>Spermatophyta</taxon>
        <taxon>Magnoliopsida</taxon>
        <taxon>eudicotyledons</taxon>
        <taxon>Gunneridae</taxon>
        <taxon>Pentapetalae</taxon>
        <taxon>asterids</taxon>
        <taxon>lamiids</taxon>
        <taxon>Lamiales</taxon>
        <taxon>Oleaceae</taxon>
        <taxon>Oleeae</taxon>
        <taxon>Olea</taxon>
    </lineage>
</organism>
<feature type="compositionally biased region" description="Low complexity" evidence="1">
    <location>
        <begin position="204"/>
        <end position="213"/>
    </location>
</feature>
<name>A0A8S0PHM6_OLEEU</name>